<proteinExistence type="predicted"/>
<dbReference type="Proteomes" id="UP000184278">
    <property type="component" value="Unassembled WGS sequence"/>
</dbReference>
<dbReference type="EMBL" id="FQXK01000010">
    <property type="protein sequence ID" value="SHI03040.1"/>
    <property type="molecule type" value="Genomic_DNA"/>
</dbReference>
<feature type="transmembrane region" description="Helical" evidence="1">
    <location>
        <begin position="386"/>
        <end position="408"/>
    </location>
</feature>
<evidence type="ECO:0000313" key="2">
    <source>
        <dbReference type="EMBL" id="SHI03040.1"/>
    </source>
</evidence>
<feature type="transmembrane region" description="Helical" evidence="1">
    <location>
        <begin position="161"/>
        <end position="180"/>
    </location>
</feature>
<evidence type="ECO:0000313" key="3">
    <source>
        <dbReference type="Proteomes" id="UP000184278"/>
    </source>
</evidence>
<sequence>MILNPRKRNNKMVSNLKNTDLKNIDLKNRKICFYLIVMISFFLIFAMNCFTPMLSDDFDYAGQARSAGSLLDLFRQEYHQYMTWNGRSVTFMCFRIFLNAPEIILKLANSIVFTTLSVLIYLNIDGKKEYDPFVMLLSQLGLWIFTVSFSQTILWECGAFVYLWGMTIILGFVTLVRQLLIEFDKNESIDKKVLWVILVFIFGWLAGWCNENTSGGSILFILIYIIYRKVKKIKIPTFLYSALSGNLIGLGFLVLGPGVRTRAALAADDNYTGIMAIVARVQKLTLYEKDAFLVLLMIMAATMIWTVVISVADGKEKGLIDYVVVMRKRLLYLFLHFATVYALALTSLPEIRAVFGPGIFLLIACIQGITDNMQTDSPLTDGEHKAAGIMLHFVYVSVAIAMTIYLLFDIVEGAVNLQRIRRDYDERIAYIEEQIASGNQDIVVARFHTDFACRYTCAYEMELSDDPTYWTNVQYTKYFGVNSIIAIPYDEWESTYGQ</sequence>
<feature type="transmembrane region" description="Helical" evidence="1">
    <location>
        <begin position="237"/>
        <end position="255"/>
    </location>
</feature>
<name>A0A1M5XTB0_BUTFI</name>
<keyword evidence="1" id="KW-0472">Membrane</keyword>
<feature type="transmembrane region" description="Helical" evidence="1">
    <location>
        <begin position="103"/>
        <end position="122"/>
    </location>
</feature>
<gene>
    <name evidence="2" type="ORF">SAMN02745229_01312</name>
</gene>
<dbReference type="GeneID" id="89511395"/>
<keyword evidence="3" id="KW-1185">Reference proteome</keyword>
<feature type="transmembrane region" description="Helical" evidence="1">
    <location>
        <begin position="354"/>
        <end position="374"/>
    </location>
</feature>
<dbReference type="Pfam" id="PF19528">
    <property type="entry name" value="DUF6056"/>
    <property type="match status" value="1"/>
</dbReference>
<feature type="transmembrane region" description="Helical" evidence="1">
    <location>
        <begin position="134"/>
        <end position="155"/>
    </location>
</feature>
<keyword evidence="1" id="KW-0812">Transmembrane</keyword>
<dbReference type="AlphaFoldDB" id="A0A1M5XTB0"/>
<feature type="transmembrane region" description="Helical" evidence="1">
    <location>
        <begin position="330"/>
        <end position="348"/>
    </location>
</feature>
<feature type="transmembrane region" description="Helical" evidence="1">
    <location>
        <begin position="31"/>
        <end position="54"/>
    </location>
</feature>
<evidence type="ECO:0008006" key="4">
    <source>
        <dbReference type="Google" id="ProtNLM"/>
    </source>
</evidence>
<dbReference type="InterPro" id="IPR045691">
    <property type="entry name" value="DUF6056"/>
</dbReference>
<accession>A0A1M5XTB0</accession>
<protein>
    <recommendedName>
        <fullName evidence="4">Glucosyl transferase GtrII</fullName>
    </recommendedName>
</protein>
<dbReference type="OrthoDB" id="1661582at2"/>
<feature type="transmembrane region" description="Helical" evidence="1">
    <location>
        <begin position="291"/>
        <end position="309"/>
    </location>
</feature>
<organism evidence="2 3">
    <name type="scientific">Butyrivibrio fibrisolvens DSM 3071</name>
    <dbReference type="NCBI Taxonomy" id="1121131"/>
    <lineage>
        <taxon>Bacteria</taxon>
        <taxon>Bacillati</taxon>
        <taxon>Bacillota</taxon>
        <taxon>Clostridia</taxon>
        <taxon>Lachnospirales</taxon>
        <taxon>Lachnospiraceae</taxon>
        <taxon>Butyrivibrio</taxon>
    </lineage>
</organism>
<feature type="transmembrane region" description="Helical" evidence="1">
    <location>
        <begin position="192"/>
        <end position="208"/>
    </location>
</feature>
<dbReference type="STRING" id="1121131.SAMN02745229_01312"/>
<evidence type="ECO:0000256" key="1">
    <source>
        <dbReference type="SAM" id="Phobius"/>
    </source>
</evidence>
<dbReference type="RefSeq" id="WP_073386475.1">
    <property type="nucleotide sequence ID" value="NZ_FQXK01000010.1"/>
</dbReference>
<reference evidence="3" key="1">
    <citation type="submission" date="2016-11" db="EMBL/GenBank/DDBJ databases">
        <authorList>
            <person name="Varghese N."/>
            <person name="Submissions S."/>
        </authorList>
    </citation>
    <scope>NUCLEOTIDE SEQUENCE [LARGE SCALE GENOMIC DNA]</scope>
    <source>
        <strain evidence="3">DSM 3071</strain>
    </source>
</reference>
<keyword evidence="1" id="KW-1133">Transmembrane helix</keyword>